<feature type="signal peptide" evidence="1">
    <location>
        <begin position="1"/>
        <end position="25"/>
    </location>
</feature>
<comment type="caution">
    <text evidence="3">The sequence shown here is derived from an EMBL/GenBank/DDBJ whole genome shotgun (WGS) entry which is preliminary data.</text>
</comment>
<dbReference type="Gene3D" id="2.60.40.1190">
    <property type="match status" value="1"/>
</dbReference>
<evidence type="ECO:0000313" key="3">
    <source>
        <dbReference type="EMBL" id="PIZ15624.1"/>
    </source>
</evidence>
<evidence type="ECO:0000256" key="1">
    <source>
        <dbReference type="SAM" id="SignalP"/>
    </source>
</evidence>
<feature type="domain" description="Carbohydrate-binding" evidence="2">
    <location>
        <begin position="40"/>
        <end position="242"/>
    </location>
</feature>
<sequence>MKKLILVILVLTFNFQLSTMNCAGADDKVVIKKAKSAMAIDGKLEDWKGYEAIKLNAPEQSTNPDKDPKDFSSVCYVAWDKDNLYFAADVTDDLVSCEDITTSDFQHCDYYRFYLDMGNNRNEGSGNMDDDDFEFVFTPSGPDKKPMVREVSKAFGGEGHGLDLSKVKVAAGLALPDKKGWILEAAIPWSMIGTTPKEGTAFGIKFITGDTDQEGQREDEYIWGDMSGSYWQDPTKFGSAILGQ</sequence>
<protein>
    <recommendedName>
        <fullName evidence="2">Carbohydrate-binding domain-containing protein</fullName>
    </recommendedName>
</protein>
<keyword evidence="1" id="KW-0732">Signal</keyword>
<dbReference type="Pfam" id="PF06452">
    <property type="entry name" value="CBM9_1"/>
    <property type="match status" value="1"/>
</dbReference>
<evidence type="ECO:0000259" key="2">
    <source>
        <dbReference type="Pfam" id="PF06452"/>
    </source>
</evidence>
<dbReference type="AlphaFoldDB" id="A0A2M7S802"/>
<reference evidence="4" key="1">
    <citation type="submission" date="2017-09" db="EMBL/GenBank/DDBJ databases">
        <title>Depth-based differentiation of microbial function through sediment-hosted aquifers and enrichment of novel symbionts in the deep terrestrial subsurface.</title>
        <authorList>
            <person name="Probst A.J."/>
            <person name="Ladd B."/>
            <person name="Jarett J.K."/>
            <person name="Geller-Mcgrath D.E."/>
            <person name="Sieber C.M.K."/>
            <person name="Emerson J.B."/>
            <person name="Anantharaman K."/>
            <person name="Thomas B.C."/>
            <person name="Malmstrom R."/>
            <person name="Stieglmeier M."/>
            <person name="Klingl A."/>
            <person name="Woyke T."/>
            <person name="Ryan C.M."/>
            <person name="Banfield J.F."/>
        </authorList>
    </citation>
    <scope>NUCLEOTIDE SEQUENCE [LARGE SCALE GENOMIC DNA]</scope>
</reference>
<dbReference type="GO" id="GO:0030246">
    <property type="term" value="F:carbohydrate binding"/>
    <property type="evidence" value="ECO:0007669"/>
    <property type="project" value="InterPro"/>
</dbReference>
<dbReference type="Proteomes" id="UP000229307">
    <property type="component" value="Unassembled WGS sequence"/>
</dbReference>
<dbReference type="EMBL" id="PFMR01000249">
    <property type="protein sequence ID" value="PIZ15624.1"/>
    <property type="molecule type" value="Genomic_DNA"/>
</dbReference>
<evidence type="ECO:0000313" key="4">
    <source>
        <dbReference type="Proteomes" id="UP000229307"/>
    </source>
</evidence>
<dbReference type="GO" id="GO:0004553">
    <property type="term" value="F:hydrolase activity, hydrolyzing O-glycosyl compounds"/>
    <property type="evidence" value="ECO:0007669"/>
    <property type="project" value="InterPro"/>
</dbReference>
<dbReference type="SUPFAM" id="SSF49344">
    <property type="entry name" value="CBD9-like"/>
    <property type="match status" value="1"/>
</dbReference>
<proteinExistence type="predicted"/>
<dbReference type="GO" id="GO:0016052">
    <property type="term" value="P:carbohydrate catabolic process"/>
    <property type="evidence" value="ECO:0007669"/>
    <property type="project" value="InterPro"/>
</dbReference>
<name>A0A2M7S802_9BACT</name>
<organism evidence="3 4">
    <name type="scientific">Candidatus Desantisbacteria bacterium CG_4_10_14_0_8_um_filter_48_22</name>
    <dbReference type="NCBI Taxonomy" id="1974543"/>
    <lineage>
        <taxon>Bacteria</taxon>
        <taxon>Candidatus Desantisiibacteriota</taxon>
    </lineage>
</organism>
<gene>
    <name evidence="3" type="ORF">COY52_09250</name>
</gene>
<accession>A0A2M7S802</accession>
<dbReference type="InterPro" id="IPR010502">
    <property type="entry name" value="Carb-bd_dom_fam9"/>
</dbReference>
<feature type="chain" id="PRO_5014676322" description="Carbohydrate-binding domain-containing protein" evidence="1">
    <location>
        <begin position="26"/>
        <end position="244"/>
    </location>
</feature>